<organism evidence="2 3">
    <name type="scientific">Compostibacillus humi</name>
    <dbReference type="NCBI Taxonomy" id="1245525"/>
    <lineage>
        <taxon>Bacteria</taxon>
        <taxon>Bacillati</taxon>
        <taxon>Bacillota</taxon>
        <taxon>Bacilli</taxon>
        <taxon>Bacillales</taxon>
        <taxon>Bacillaceae</taxon>
        <taxon>Compostibacillus</taxon>
    </lineage>
</organism>
<dbReference type="EMBL" id="BMEV01000028">
    <property type="protein sequence ID" value="GFZ76160.1"/>
    <property type="molecule type" value="Genomic_DNA"/>
</dbReference>
<comment type="caution">
    <text evidence="2">The sequence shown here is derived from an EMBL/GenBank/DDBJ whole genome shotgun (WGS) entry which is preliminary data.</text>
</comment>
<reference evidence="2" key="2">
    <citation type="submission" date="2020-09" db="EMBL/GenBank/DDBJ databases">
        <authorList>
            <person name="Sun Q."/>
            <person name="Zhou Y."/>
        </authorList>
    </citation>
    <scope>NUCLEOTIDE SEQUENCE</scope>
    <source>
        <strain evidence="2">CGMCC 1.12360</strain>
    </source>
</reference>
<reference evidence="2" key="1">
    <citation type="journal article" date="2014" name="Int. J. Syst. Evol. Microbiol.">
        <title>Complete genome sequence of Corynebacterium casei LMG S-19264T (=DSM 44701T), isolated from a smear-ripened cheese.</title>
        <authorList>
            <consortium name="US DOE Joint Genome Institute (JGI-PGF)"/>
            <person name="Walter F."/>
            <person name="Albersmeier A."/>
            <person name="Kalinowski J."/>
            <person name="Ruckert C."/>
        </authorList>
    </citation>
    <scope>NUCLEOTIDE SEQUENCE</scope>
    <source>
        <strain evidence="2">CGMCC 1.12360</strain>
    </source>
</reference>
<feature type="domain" description="Phospholipase C/D" evidence="1">
    <location>
        <begin position="6"/>
        <end position="139"/>
    </location>
</feature>
<protein>
    <recommendedName>
        <fullName evidence="1">Phospholipase C/D domain-containing protein</fullName>
    </recommendedName>
</protein>
<dbReference type="AlphaFoldDB" id="A0A8J2XEW2"/>
<evidence type="ECO:0000313" key="3">
    <source>
        <dbReference type="Proteomes" id="UP000602050"/>
    </source>
</evidence>
<keyword evidence="3" id="KW-1185">Reference proteome</keyword>
<dbReference type="Pfam" id="PF00882">
    <property type="entry name" value="Zn_dep_PLPC"/>
    <property type="match status" value="1"/>
</dbReference>
<name>A0A8J2XEW2_9BACI</name>
<sequence>MPNVWTHILFSEEVVDAITKPISSPNESFIKLGAQGPDPLFYYRFWPWVKDEPVREIGMAIHTKKCGDFLMDLIISGKHASQQAQAFIIGFVTHHILDRNTHPYIHYRAGYQGSNHQKLEIIIDTLLAEKKYNLKTWKTKVYKEIDVGRHLDRNIVHILHDTIRKHYPEHHQDSPAYIQKAYRDMLLALKILYDPYGWKNALIPSLISSYSHQPVEDDRDYLNLNHSTWYHSATNEPSNKSFLELFEESKMEAVEVITEIIRYWKEEHSSIHKLRTLIGDISYDTGKPVELGLENKYYDAII</sequence>
<evidence type="ECO:0000259" key="1">
    <source>
        <dbReference type="Pfam" id="PF00882"/>
    </source>
</evidence>
<dbReference type="InterPro" id="IPR029002">
    <property type="entry name" value="PLPC/GPLD1"/>
</dbReference>
<dbReference type="Proteomes" id="UP000602050">
    <property type="component" value="Unassembled WGS sequence"/>
</dbReference>
<dbReference type="RefSeq" id="WP_188391985.1">
    <property type="nucleotide sequence ID" value="NZ_BMEV01000028.1"/>
</dbReference>
<accession>A0A8J2XEW2</accession>
<gene>
    <name evidence="2" type="ORF">GCM10010978_17170</name>
</gene>
<proteinExistence type="predicted"/>
<evidence type="ECO:0000313" key="2">
    <source>
        <dbReference type="EMBL" id="GFZ76160.1"/>
    </source>
</evidence>